<organism evidence="2 3">
    <name type="scientific">Trichonephila inaurata madagascariensis</name>
    <dbReference type="NCBI Taxonomy" id="2747483"/>
    <lineage>
        <taxon>Eukaryota</taxon>
        <taxon>Metazoa</taxon>
        <taxon>Ecdysozoa</taxon>
        <taxon>Arthropoda</taxon>
        <taxon>Chelicerata</taxon>
        <taxon>Arachnida</taxon>
        <taxon>Araneae</taxon>
        <taxon>Araneomorphae</taxon>
        <taxon>Entelegynae</taxon>
        <taxon>Araneoidea</taxon>
        <taxon>Nephilidae</taxon>
        <taxon>Trichonephila</taxon>
        <taxon>Trichonephila inaurata</taxon>
    </lineage>
</organism>
<dbReference type="Gene3D" id="2.60.40.10">
    <property type="entry name" value="Immunoglobulins"/>
    <property type="match status" value="1"/>
</dbReference>
<gene>
    <name evidence="2" type="primary">NCL1_33783</name>
    <name evidence="2" type="ORF">TNIN_443521</name>
</gene>
<dbReference type="Pfam" id="PF07686">
    <property type="entry name" value="V-set"/>
    <property type="match status" value="1"/>
</dbReference>
<dbReference type="InterPro" id="IPR013106">
    <property type="entry name" value="Ig_V-set"/>
</dbReference>
<dbReference type="InterPro" id="IPR036179">
    <property type="entry name" value="Ig-like_dom_sf"/>
</dbReference>
<dbReference type="PANTHER" id="PTHR23278:SF19">
    <property type="entry name" value="OBSCURIN"/>
    <property type="match status" value="1"/>
</dbReference>
<dbReference type="AlphaFoldDB" id="A0A8X6J366"/>
<proteinExistence type="predicted"/>
<evidence type="ECO:0000313" key="3">
    <source>
        <dbReference type="Proteomes" id="UP000886998"/>
    </source>
</evidence>
<dbReference type="SUPFAM" id="SSF48726">
    <property type="entry name" value="Immunoglobulin"/>
    <property type="match status" value="1"/>
</dbReference>
<comment type="caution">
    <text evidence="2">The sequence shown here is derived from an EMBL/GenBank/DDBJ whole genome shotgun (WGS) entry which is preliminary data.</text>
</comment>
<keyword evidence="3" id="KW-1185">Reference proteome</keyword>
<evidence type="ECO:0000259" key="1">
    <source>
        <dbReference type="PROSITE" id="PS50835"/>
    </source>
</evidence>
<reference evidence="2" key="1">
    <citation type="submission" date="2020-08" db="EMBL/GenBank/DDBJ databases">
        <title>Multicomponent nature underlies the extraordinary mechanical properties of spider dragline silk.</title>
        <authorList>
            <person name="Kono N."/>
            <person name="Nakamura H."/>
            <person name="Mori M."/>
            <person name="Yoshida Y."/>
            <person name="Ohtoshi R."/>
            <person name="Malay A.D."/>
            <person name="Moran D.A.P."/>
            <person name="Tomita M."/>
            <person name="Numata K."/>
            <person name="Arakawa K."/>
        </authorList>
    </citation>
    <scope>NUCLEOTIDE SEQUENCE</scope>
</reference>
<sequence length="178" mass="20452">MTKSIYSNYLRQSAVSTWLQHKIENPRKKCQLELGVQGVLFSFQSHLILCPRKGNDTLQLPEYHAVTGGRAELPCNITQHSTEDKVSLVLWYKEDARAPIYSVDARNSPLEKAKHFPGATLGSRAYFETFTKPTILRIEPIQEKDAGIYRCRVDYRWARTFTHSMMLNVIGKPHLMNV</sequence>
<dbReference type="SMART" id="SM00409">
    <property type="entry name" value="IG"/>
    <property type="match status" value="1"/>
</dbReference>
<name>A0A8X6J366_9ARAC</name>
<evidence type="ECO:0000313" key="2">
    <source>
        <dbReference type="EMBL" id="GFS30269.1"/>
    </source>
</evidence>
<dbReference type="PANTHER" id="PTHR23278">
    <property type="entry name" value="SIDESTEP PROTEIN"/>
    <property type="match status" value="1"/>
</dbReference>
<protein>
    <submittedName>
        <fullName evidence="2">Ig-like domain-containing protein</fullName>
    </submittedName>
</protein>
<dbReference type="Proteomes" id="UP000886998">
    <property type="component" value="Unassembled WGS sequence"/>
</dbReference>
<dbReference type="PROSITE" id="PS50835">
    <property type="entry name" value="IG_LIKE"/>
    <property type="match status" value="1"/>
</dbReference>
<accession>A0A8X6J366</accession>
<dbReference type="OrthoDB" id="6419830at2759"/>
<dbReference type="InterPro" id="IPR007110">
    <property type="entry name" value="Ig-like_dom"/>
</dbReference>
<dbReference type="InterPro" id="IPR013783">
    <property type="entry name" value="Ig-like_fold"/>
</dbReference>
<feature type="domain" description="Ig-like" evidence="1">
    <location>
        <begin position="51"/>
        <end position="162"/>
    </location>
</feature>
<dbReference type="EMBL" id="BMAV01024117">
    <property type="protein sequence ID" value="GFS30269.1"/>
    <property type="molecule type" value="Genomic_DNA"/>
</dbReference>
<dbReference type="InterPro" id="IPR003599">
    <property type="entry name" value="Ig_sub"/>
</dbReference>